<dbReference type="KEGG" id="wdi:H9L19_07595"/>
<dbReference type="InterPro" id="IPR036277">
    <property type="entry name" value="SMC_hinge_sf"/>
</dbReference>
<dbReference type="GO" id="GO:0003677">
    <property type="term" value="F:DNA binding"/>
    <property type="evidence" value="ECO:0007669"/>
    <property type="project" value="UniProtKB-UniRule"/>
</dbReference>
<feature type="coiled-coil region" evidence="7">
    <location>
        <begin position="167"/>
        <end position="194"/>
    </location>
</feature>
<dbReference type="RefSeq" id="WP_187529052.1">
    <property type="nucleotide sequence ID" value="NZ_CP060724.1"/>
</dbReference>
<comment type="similarity">
    <text evidence="7">Belongs to the SMC family.</text>
</comment>
<dbReference type="InterPro" id="IPR003395">
    <property type="entry name" value="RecF/RecN/SMC_N"/>
</dbReference>
<keyword evidence="3 7" id="KW-0547">Nucleotide-binding</keyword>
<dbReference type="Pfam" id="PF06470">
    <property type="entry name" value="SMC_hinge"/>
    <property type="match status" value="1"/>
</dbReference>
<dbReference type="GO" id="GO:0005737">
    <property type="term" value="C:cytoplasm"/>
    <property type="evidence" value="ECO:0007669"/>
    <property type="project" value="UniProtKB-SubCell"/>
</dbReference>
<evidence type="ECO:0000256" key="2">
    <source>
        <dbReference type="ARBA" id="ARBA00022490"/>
    </source>
</evidence>
<comment type="subcellular location">
    <subcellularLocation>
        <location evidence="1 7">Cytoplasm</location>
    </subcellularLocation>
</comment>
<dbReference type="InterPro" id="IPR027417">
    <property type="entry name" value="P-loop_NTPase"/>
</dbReference>
<feature type="coiled-coil region" evidence="7">
    <location>
        <begin position="778"/>
        <end position="893"/>
    </location>
</feature>
<feature type="coiled-coil region" evidence="7">
    <location>
        <begin position="248"/>
        <end position="345"/>
    </location>
</feature>
<dbReference type="FunFam" id="3.40.50.300:FF:000901">
    <property type="entry name" value="Chromosome partition protein Smc"/>
    <property type="match status" value="1"/>
</dbReference>
<evidence type="ECO:0000256" key="4">
    <source>
        <dbReference type="ARBA" id="ARBA00022840"/>
    </source>
</evidence>
<protein>
    <recommendedName>
        <fullName evidence="7">Chromosome partition protein Smc</fullName>
    </recommendedName>
</protein>
<keyword evidence="6 7" id="KW-0238">DNA-binding</keyword>
<keyword evidence="2 7" id="KW-0963">Cytoplasm</keyword>
<comment type="function">
    <text evidence="7">Required for chromosome condensation and partitioning.</text>
</comment>
<comment type="domain">
    <text evidence="7">Contains large globular domains required for ATP hydrolysis at each terminus and a third globular domain forming a flexible hinge near the middle of the molecule. These domains are separated by coiled-coil structures.</text>
</comment>
<dbReference type="InterPro" id="IPR011890">
    <property type="entry name" value="SMC_prok"/>
</dbReference>
<dbReference type="FunFam" id="3.40.50.300:FF:000984">
    <property type="entry name" value="Chromosome partition protein Smc"/>
    <property type="match status" value="1"/>
</dbReference>
<reference evidence="9 10" key="1">
    <citation type="submission" date="2020-08" db="EMBL/GenBank/DDBJ databases">
        <title>Genome sequence of Weissella diestrammenae KACC 16890T.</title>
        <authorList>
            <person name="Hyun D.-W."/>
            <person name="Bae J.-W."/>
        </authorList>
    </citation>
    <scope>NUCLEOTIDE SEQUENCE [LARGE SCALE GENOMIC DNA]</scope>
    <source>
        <strain evidence="9 10">KACC 16890</strain>
    </source>
</reference>
<feature type="coiled-coil region" evidence="7">
    <location>
        <begin position="673"/>
        <end position="728"/>
    </location>
</feature>
<dbReference type="GO" id="GO:0006260">
    <property type="term" value="P:DNA replication"/>
    <property type="evidence" value="ECO:0007669"/>
    <property type="project" value="UniProtKB-UniRule"/>
</dbReference>
<dbReference type="CDD" id="cd03278">
    <property type="entry name" value="ABC_SMC_barmotin"/>
    <property type="match status" value="2"/>
</dbReference>
<dbReference type="Proteomes" id="UP000515800">
    <property type="component" value="Chromosome"/>
</dbReference>
<feature type="coiled-coil region" evidence="7">
    <location>
        <begin position="372"/>
        <end position="427"/>
    </location>
</feature>
<dbReference type="SUPFAM" id="SSF52540">
    <property type="entry name" value="P-loop containing nucleoside triphosphate hydrolases"/>
    <property type="match status" value="1"/>
</dbReference>
<organism evidence="9 10">
    <name type="scientific">Weissella diestrammenae</name>
    <dbReference type="NCBI Taxonomy" id="1162633"/>
    <lineage>
        <taxon>Bacteria</taxon>
        <taxon>Bacillati</taxon>
        <taxon>Bacillota</taxon>
        <taxon>Bacilli</taxon>
        <taxon>Lactobacillales</taxon>
        <taxon>Lactobacillaceae</taxon>
        <taxon>Weissella</taxon>
    </lineage>
</organism>
<keyword evidence="5 7" id="KW-0175">Coiled coil</keyword>
<dbReference type="PANTHER" id="PTHR43977">
    <property type="entry name" value="STRUCTURAL MAINTENANCE OF CHROMOSOMES PROTEIN 3"/>
    <property type="match status" value="1"/>
</dbReference>
<dbReference type="InterPro" id="IPR024704">
    <property type="entry name" value="SMC"/>
</dbReference>
<evidence type="ECO:0000313" key="9">
    <source>
        <dbReference type="EMBL" id="QNN75218.1"/>
    </source>
</evidence>
<evidence type="ECO:0000259" key="8">
    <source>
        <dbReference type="SMART" id="SM00968"/>
    </source>
</evidence>
<proteinExistence type="inferred from homology"/>
<dbReference type="Gene3D" id="1.20.1060.20">
    <property type="match status" value="1"/>
</dbReference>
<dbReference type="Gene3D" id="3.30.70.1620">
    <property type="match status" value="1"/>
</dbReference>
<dbReference type="GO" id="GO:0016887">
    <property type="term" value="F:ATP hydrolysis activity"/>
    <property type="evidence" value="ECO:0007669"/>
    <property type="project" value="InterPro"/>
</dbReference>
<evidence type="ECO:0000256" key="7">
    <source>
        <dbReference type="HAMAP-Rule" id="MF_01894"/>
    </source>
</evidence>
<dbReference type="HAMAP" id="MF_01894">
    <property type="entry name" value="Smc_prok"/>
    <property type="match status" value="1"/>
</dbReference>
<accession>A0A7G9T543</accession>
<dbReference type="GO" id="GO:0030261">
    <property type="term" value="P:chromosome condensation"/>
    <property type="evidence" value="ECO:0007669"/>
    <property type="project" value="InterPro"/>
</dbReference>
<keyword evidence="10" id="KW-1185">Reference proteome</keyword>
<evidence type="ECO:0000256" key="6">
    <source>
        <dbReference type="ARBA" id="ARBA00023125"/>
    </source>
</evidence>
<dbReference type="Gene3D" id="3.40.50.300">
    <property type="entry name" value="P-loop containing nucleotide triphosphate hydrolases"/>
    <property type="match status" value="2"/>
</dbReference>
<evidence type="ECO:0000256" key="1">
    <source>
        <dbReference type="ARBA" id="ARBA00004496"/>
    </source>
</evidence>
<comment type="subunit">
    <text evidence="7">Homodimer.</text>
</comment>
<dbReference type="EMBL" id="CP060724">
    <property type="protein sequence ID" value="QNN75218.1"/>
    <property type="molecule type" value="Genomic_DNA"/>
</dbReference>
<dbReference type="InterPro" id="IPR010935">
    <property type="entry name" value="SMC_hinge"/>
</dbReference>
<dbReference type="GO" id="GO:0005524">
    <property type="term" value="F:ATP binding"/>
    <property type="evidence" value="ECO:0007669"/>
    <property type="project" value="UniProtKB-UniRule"/>
</dbReference>
<dbReference type="SUPFAM" id="SSF75553">
    <property type="entry name" value="Smc hinge domain"/>
    <property type="match status" value="1"/>
</dbReference>
<evidence type="ECO:0000256" key="5">
    <source>
        <dbReference type="ARBA" id="ARBA00023054"/>
    </source>
</evidence>
<keyword evidence="4 7" id="KW-0067">ATP-binding</keyword>
<sequence length="1180" mass="132546">MKLKTLEISGFKSFANRTKIEFMPGITGVVGPNGSGKSNIIESIRWVMGETSAKGLRGDKMADVIFGGTNTRAPLNRAEVSITFDNTDHYLNSEYSEIRITRTLYRSGESKYQINGQTVRLRDVHELFMDSGLGRESFSIISQGRVESIFSAKPIERRSIIEDVAGVYKYKQNKEQAEKELQETVDNLHRVQDILFELENRIEPLAQQASRASDYLTTKEKFDQLDQARLVIELDDLFLDQTKIAKQLLELEQQNSNGKQQLETQNHALSELKVQRIALETLRDKYQAQIVTLTQKVEQLTGEKRLEAERMANRTQSGRDLKMRLEQVQQILTELQNNQKQRQIEFEKEDANVHTAQATLETTTEHADRQVLEEHEAVISEVRNKLVDAMQALTSAKNEQTYLTKSNQQNDANLERLNLKLSDLKAKNAAQATSISEKETRYQTLSQQYTIQKNEIEKAKVAGQKLEHDQKIARKNWFDALEKQERATSRLQSLQRLSQSYDGYFQGVKNLMRAKNQFTGIQGVVAELIQLDASNALAIETALGGALQSVVVDNEQTAKNAIQYLTRQRLGRVTFLPVSTIQSRHLSAQQIQLAQNQAGFIGVAADLVTVASTQRAIIQNLLGTTLIVGNLDHAQMLANRLQHRVRVITLDGQVINAGGSMVGGANRQTGNGLLAQQTEIDQLTLELKQLSQTTTTYEAQTRQLEQQLQEVTQNFQALQQAATACNEQVQAAAGELHLAQNVANQMSRDFEAMQFEIKQSSDGTIDHATRVTENRQQIQMHDQAVHRLQTQLDELTQQRTDLQTKVVAAEQSATALQIKLATVQAGRDNARVRLDDINERIQAETSLAESLHEQLAALDSNQTDRQSEISISLDKLETDLAQVKETVAEKGTELTKVVQSIEIAEANLQLVQDSQTKNLQALSDVKARQAELAQKIKQNESLLLQTYETTYDDSKQTMQTIDTTDLKTQLKLLKLTLNDIGTVNIGAIDEYQEVKTRYDFLNQQQADLLDAQNNLQTTMSEMDQEVITRFKTTFDAIAEHFTYIFEKMFGGGKAVLELTDPEHLLTTGVDIKAQPPGKKFQQMSLLSGGEKALTAISLLFAILEVRPVPFAVLDETEAALDEANVDRFAEYLHEVNERTQFIVITHRKGTMNHADVLYGVTMQEPGISTMVSVNLETIDS</sequence>
<dbReference type="GO" id="GO:0005694">
    <property type="term" value="C:chromosome"/>
    <property type="evidence" value="ECO:0007669"/>
    <property type="project" value="InterPro"/>
</dbReference>
<evidence type="ECO:0000256" key="3">
    <source>
        <dbReference type="ARBA" id="ARBA00022741"/>
    </source>
</evidence>
<feature type="binding site" evidence="7">
    <location>
        <begin position="32"/>
        <end position="39"/>
    </location>
    <ligand>
        <name>ATP</name>
        <dbReference type="ChEBI" id="CHEBI:30616"/>
    </ligand>
</feature>
<dbReference type="GO" id="GO:0007062">
    <property type="term" value="P:sister chromatid cohesion"/>
    <property type="evidence" value="ECO:0007669"/>
    <property type="project" value="InterPro"/>
</dbReference>
<feature type="domain" description="SMC hinge" evidence="8">
    <location>
        <begin position="519"/>
        <end position="638"/>
    </location>
</feature>
<dbReference type="Pfam" id="PF02463">
    <property type="entry name" value="SMC_N"/>
    <property type="match status" value="1"/>
</dbReference>
<gene>
    <name evidence="7 9" type="primary">smc</name>
    <name evidence="9" type="ORF">H9L19_07595</name>
</gene>
<dbReference type="AlphaFoldDB" id="A0A7G9T543"/>
<dbReference type="PIRSF" id="PIRSF005719">
    <property type="entry name" value="SMC"/>
    <property type="match status" value="1"/>
</dbReference>
<evidence type="ECO:0000313" key="10">
    <source>
        <dbReference type="Proteomes" id="UP000515800"/>
    </source>
</evidence>
<dbReference type="SMART" id="SM00968">
    <property type="entry name" value="SMC_hinge"/>
    <property type="match status" value="1"/>
</dbReference>
<dbReference type="GO" id="GO:0007059">
    <property type="term" value="P:chromosome segregation"/>
    <property type="evidence" value="ECO:0007669"/>
    <property type="project" value="UniProtKB-UniRule"/>
</dbReference>
<dbReference type="NCBIfam" id="TIGR02168">
    <property type="entry name" value="SMC_prok_B"/>
    <property type="match status" value="1"/>
</dbReference>
<name>A0A7G9T543_9LACO</name>